<dbReference type="SMART" id="SM00326">
    <property type="entry name" value="SH3"/>
    <property type="match status" value="1"/>
</dbReference>
<dbReference type="PANTHER" id="PTHR45929">
    <property type="entry name" value="JAK PATHWAY SIGNAL TRANSDUCTION ADAPTOR MOLECULE"/>
    <property type="match status" value="1"/>
</dbReference>
<sequence length="228" mass="23731">MSPQDPQATALLTHVLSQIEANVQFLAEQGYITAGDASAILTKLPNPGHTAPAPSGISAITSRMSNLMGGGNNASAPRAVPPTPMPAAPAVQQCRAMWAYSGEDTNDLPFAAGDIIEIVDETNPDWWTGRVHGKQGIFPSAYVERITPQQQEGPKKPYKPFGAAYHGMAAPPPPGQGTNAVGLQEKEGTEEKKNKFGKYKDTLAHSAVGGVGFGAGSAIGGGLVRAIF</sequence>
<dbReference type="FunFam" id="2.30.30.40:FF:000072">
    <property type="entry name" value="Unconventional Myosin IB"/>
    <property type="match status" value="1"/>
</dbReference>
<reference evidence="4 5" key="1">
    <citation type="submission" date="2020-01" db="EMBL/GenBank/DDBJ databases">
        <authorList>
            <person name="Gupta K D."/>
        </authorList>
    </citation>
    <scope>NUCLEOTIDE SEQUENCE [LARGE SCALE GENOMIC DNA]</scope>
</reference>
<feature type="domain" description="SH3" evidence="3">
    <location>
        <begin position="89"/>
        <end position="148"/>
    </location>
</feature>
<dbReference type="Pfam" id="PF00018">
    <property type="entry name" value="SH3_1"/>
    <property type="match status" value="1"/>
</dbReference>
<evidence type="ECO:0000256" key="1">
    <source>
        <dbReference type="ARBA" id="ARBA00022443"/>
    </source>
</evidence>
<comment type="caution">
    <text evidence="4">The sequence shown here is derived from an EMBL/GenBank/DDBJ whole genome shotgun (WGS) entry which is preliminary data.</text>
</comment>
<dbReference type="InterPro" id="IPR050670">
    <property type="entry name" value="STAM"/>
</dbReference>
<dbReference type="Proteomes" id="UP000467700">
    <property type="component" value="Unassembled WGS sequence"/>
</dbReference>
<evidence type="ECO:0000259" key="3">
    <source>
        <dbReference type="PROSITE" id="PS50002"/>
    </source>
</evidence>
<dbReference type="Gene3D" id="2.30.30.40">
    <property type="entry name" value="SH3 Domains"/>
    <property type="match status" value="1"/>
</dbReference>
<dbReference type="OrthoDB" id="5983572at2759"/>
<dbReference type="EMBL" id="CACVBS010000057">
    <property type="protein sequence ID" value="CAA7266888.1"/>
    <property type="molecule type" value="Genomic_DNA"/>
</dbReference>
<dbReference type="InterPro" id="IPR001452">
    <property type="entry name" value="SH3_domain"/>
</dbReference>
<organism evidence="4 5">
    <name type="scientific">Cyclocybe aegerita</name>
    <name type="common">Black poplar mushroom</name>
    <name type="synonym">Agrocybe aegerita</name>
    <dbReference type="NCBI Taxonomy" id="1973307"/>
    <lineage>
        <taxon>Eukaryota</taxon>
        <taxon>Fungi</taxon>
        <taxon>Dikarya</taxon>
        <taxon>Basidiomycota</taxon>
        <taxon>Agaricomycotina</taxon>
        <taxon>Agaricomycetes</taxon>
        <taxon>Agaricomycetidae</taxon>
        <taxon>Agaricales</taxon>
        <taxon>Agaricineae</taxon>
        <taxon>Bolbitiaceae</taxon>
        <taxon>Cyclocybe</taxon>
    </lineage>
</organism>
<name>A0A8S0W8L2_CYCAE</name>
<accession>A0A8S0W8L2</accession>
<keyword evidence="1 2" id="KW-0728">SH3 domain</keyword>
<dbReference type="InterPro" id="IPR036028">
    <property type="entry name" value="SH3-like_dom_sf"/>
</dbReference>
<dbReference type="SUPFAM" id="SSF50044">
    <property type="entry name" value="SH3-domain"/>
    <property type="match status" value="1"/>
</dbReference>
<keyword evidence="5" id="KW-1185">Reference proteome</keyword>
<protein>
    <recommendedName>
        <fullName evidence="3">SH3 domain-containing protein</fullName>
    </recommendedName>
</protein>
<evidence type="ECO:0000256" key="2">
    <source>
        <dbReference type="PROSITE-ProRule" id="PRU00192"/>
    </source>
</evidence>
<evidence type="ECO:0000313" key="4">
    <source>
        <dbReference type="EMBL" id="CAA7266888.1"/>
    </source>
</evidence>
<proteinExistence type="predicted"/>
<dbReference type="AlphaFoldDB" id="A0A8S0W8L2"/>
<gene>
    <name evidence="4" type="ORF">AAE3_LOCUS9055</name>
</gene>
<dbReference type="PANTHER" id="PTHR45929:SF7">
    <property type="entry name" value="LAS SEVENTEEN-BINDING PROTEIN 1"/>
    <property type="match status" value="1"/>
</dbReference>
<evidence type="ECO:0000313" key="5">
    <source>
        <dbReference type="Proteomes" id="UP000467700"/>
    </source>
</evidence>
<dbReference type="PRINTS" id="PR00452">
    <property type="entry name" value="SH3DOMAIN"/>
</dbReference>
<dbReference type="PROSITE" id="PS50002">
    <property type="entry name" value="SH3"/>
    <property type="match status" value="1"/>
</dbReference>